<evidence type="ECO:0000313" key="1">
    <source>
        <dbReference type="EMBL" id="KAJ9062316.1"/>
    </source>
</evidence>
<reference evidence="1" key="1">
    <citation type="submission" date="2022-04" db="EMBL/GenBank/DDBJ databases">
        <title>Genome of the entomopathogenic fungus Entomophthora muscae.</title>
        <authorList>
            <person name="Elya C."/>
            <person name="Lovett B.R."/>
            <person name="Lee E."/>
            <person name="Macias A.M."/>
            <person name="Hajek A.E."/>
            <person name="De Bivort B.L."/>
            <person name="Kasson M.T."/>
            <person name="De Fine Licht H.H."/>
            <person name="Stajich J.E."/>
        </authorList>
    </citation>
    <scope>NUCLEOTIDE SEQUENCE</scope>
    <source>
        <strain evidence="1">Berkeley</strain>
    </source>
</reference>
<gene>
    <name evidence="1" type="primary">NT5C3B_2</name>
    <name evidence="1" type="ORF">DSO57_1012107</name>
</gene>
<protein>
    <submittedName>
        <fullName evidence="1">7-methylguanosine phosphate-specific 5'-nucleotidase</fullName>
        <ecNumber evidence="1">3.1.3.5</ecNumber>
    </submittedName>
</protein>
<organism evidence="1 2">
    <name type="scientific">Entomophthora muscae</name>
    <dbReference type="NCBI Taxonomy" id="34485"/>
    <lineage>
        <taxon>Eukaryota</taxon>
        <taxon>Fungi</taxon>
        <taxon>Fungi incertae sedis</taxon>
        <taxon>Zoopagomycota</taxon>
        <taxon>Entomophthoromycotina</taxon>
        <taxon>Entomophthoromycetes</taxon>
        <taxon>Entomophthorales</taxon>
        <taxon>Entomophthoraceae</taxon>
        <taxon>Entomophthora</taxon>
    </lineage>
</organism>
<dbReference type="EMBL" id="QTSX02005013">
    <property type="protein sequence ID" value="KAJ9062316.1"/>
    <property type="molecule type" value="Genomic_DNA"/>
</dbReference>
<comment type="caution">
    <text evidence="1">The sequence shown here is derived from an EMBL/GenBank/DDBJ whole genome shotgun (WGS) entry which is preliminary data.</text>
</comment>
<sequence length="118" mass="13295">MLLSHMHVVSNFMEFDPSPPHQITGFTPPLIHTLNKGTIKLENTPFYDQAKQRTNVIVVGDSIGDLEMGSALHHHTRLTVGFLNQNIPANLEEYTDKFDIVLTNDSSFDWLNALLSSF</sequence>
<evidence type="ECO:0000313" key="2">
    <source>
        <dbReference type="Proteomes" id="UP001165960"/>
    </source>
</evidence>
<accession>A0ACC2SJH6</accession>
<dbReference type="Proteomes" id="UP001165960">
    <property type="component" value="Unassembled WGS sequence"/>
</dbReference>
<name>A0ACC2SJH6_9FUNG</name>
<keyword evidence="1" id="KW-0378">Hydrolase</keyword>
<keyword evidence="2" id="KW-1185">Reference proteome</keyword>
<proteinExistence type="predicted"/>
<dbReference type="EC" id="3.1.3.5" evidence="1"/>